<keyword evidence="3 6" id="KW-0812">Transmembrane</keyword>
<evidence type="ECO:0000313" key="8">
    <source>
        <dbReference type="EMBL" id="MDA4845425.1"/>
    </source>
</evidence>
<dbReference type="Gene3D" id="1.20.1640.10">
    <property type="entry name" value="Multidrug efflux transporter AcrB transmembrane domain"/>
    <property type="match status" value="2"/>
</dbReference>
<dbReference type="PANTHER" id="PTHR33406:SF12">
    <property type="entry name" value="BLR2997 PROTEIN"/>
    <property type="match status" value="1"/>
</dbReference>
<feature type="transmembrane region" description="Helical" evidence="6">
    <location>
        <begin position="644"/>
        <end position="663"/>
    </location>
</feature>
<dbReference type="Pfam" id="PF03176">
    <property type="entry name" value="MMPL"/>
    <property type="match status" value="1"/>
</dbReference>
<organism evidence="8 9">
    <name type="scientific">Hoeflea poritis</name>
    <dbReference type="NCBI Taxonomy" id="2993659"/>
    <lineage>
        <taxon>Bacteria</taxon>
        <taxon>Pseudomonadati</taxon>
        <taxon>Pseudomonadota</taxon>
        <taxon>Alphaproteobacteria</taxon>
        <taxon>Hyphomicrobiales</taxon>
        <taxon>Rhizobiaceae</taxon>
        <taxon>Hoeflea</taxon>
    </lineage>
</organism>
<feature type="transmembrane region" description="Helical" evidence="6">
    <location>
        <begin position="690"/>
        <end position="712"/>
    </location>
</feature>
<dbReference type="InterPro" id="IPR000731">
    <property type="entry name" value="SSD"/>
</dbReference>
<feature type="transmembrane region" description="Helical" evidence="6">
    <location>
        <begin position="235"/>
        <end position="266"/>
    </location>
</feature>
<feature type="transmembrane region" description="Helical" evidence="6">
    <location>
        <begin position="327"/>
        <end position="345"/>
    </location>
</feature>
<keyword evidence="5 6" id="KW-0472">Membrane</keyword>
<evidence type="ECO:0000313" key="9">
    <source>
        <dbReference type="Proteomes" id="UP001148313"/>
    </source>
</evidence>
<feature type="domain" description="SSD" evidence="7">
    <location>
        <begin position="253"/>
        <end position="379"/>
    </location>
</feature>
<feature type="transmembrane region" description="Helical" evidence="6">
    <location>
        <begin position="402"/>
        <end position="425"/>
    </location>
</feature>
<feature type="transmembrane region" description="Helical" evidence="6">
    <location>
        <begin position="718"/>
        <end position="738"/>
    </location>
</feature>
<dbReference type="EMBL" id="JAPJZH010000004">
    <property type="protein sequence ID" value="MDA4845425.1"/>
    <property type="molecule type" value="Genomic_DNA"/>
</dbReference>
<evidence type="ECO:0000256" key="3">
    <source>
        <dbReference type="ARBA" id="ARBA00022692"/>
    </source>
</evidence>
<comment type="subcellular location">
    <subcellularLocation>
        <location evidence="1">Cell membrane</location>
        <topology evidence="1">Multi-pass membrane protein</topology>
    </subcellularLocation>
</comment>
<gene>
    <name evidence="8" type="ORF">OOZ53_08700</name>
</gene>
<evidence type="ECO:0000256" key="4">
    <source>
        <dbReference type="ARBA" id="ARBA00022989"/>
    </source>
</evidence>
<dbReference type="Proteomes" id="UP001148313">
    <property type="component" value="Unassembled WGS sequence"/>
</dbReference>
<keyword evidence="4 6" id="KW-1133">Transmembrane helix</keyword>
<sequence>MTEEISGIQRRAISGFGLDYPGLFAVRWPVLSAIFLFVAMAVTVASMNHIRFDDDIERSMSSDSVHANNYRQFEQTMGARTTDFIVLISAESDFLPEDLNQIREMTLDLALMDDVLTVLSPFSARFSRTHDRYPGEPVFPDDITENTLTDRLQAYRSGAANQPSMLGDDNRTILISVSVDPAVDRAGQRRMYADIRDVVDDYVDDRFTHAVTGEDAIAFEIVGGMRSDLITLNAIGCLFALIIAFFVFGNLIIALTAIVPAIFGAMSSIALFPLLGLPVTVMSNTIPVLVLVLGLADSIHLVMHYLKTSAKLPAKERTAISVRDIGPACGLTAVTTAIAFAAVAAVDNVPLREFALIGALGVLVSYVIVIMTFAVMAPVAIRHKSRSGKSEWLRVPSFFGHLVFSRSRLVVTVSAVIAVASIWGFSRTEPWYHFDGYLPADSEIRQANAHINETFGGFFPIWHEMTLAGEEDEQNDWARLTALNDAVASAAPEYAIVSLVTIARWIGEPETMPQREDLSELPDNILTQLLSPDGKTARVVTFAPEPMASRQTLETHDRIERTAREAGAVRTVGFPVILRHEPVVVIGQLGLSLVAACIIAILVVAAAFRWPALFLVLIIPNTLPLFVTASALHLLTGGLLNPTAMMALTIAFGIAIDDCIHFINRYRLERLNGHSVDEAIQFAINRTGRVMIATTLLISGGLLVTLLSPFIMVRLFGIMLILTFVTALLADLLLLPVLMRLKWMRS</sequence>
<proteinExistence type="predicted"/>
<dbReference type="InterPro" id="IPR050545">
    <property type="entry name" value="Mycobact_MmpL"/>
</dbReference>
<protein>
    <submittedName>
        <fullName evidence="8">MMPL family transporter</fullName>
    </submittedName>
</protein>
<dbReference type="PANTHER" id="PTHR33406">
    <property type="entry name" value="MEMBRANE PROTEIN MJ1562-RELATED"/>
    <property type="match status" value="1"/>
</dbReference>
<dbReference type="SUPFAM" id="SSF82866">
    <property type="entry name" value="Multidrug efflux transporter AcrB transmembrane domain"/>
    <property type="match status" value="2"/>
</dbReference>
<dbReference type="PRINTS" id="PR00702">
    <property type="entry name" value="ACRIFLAVINRP"/>
</dbReference>
<evidence type="ECO:0000256" key="2">
    <source>
        <dbReference type="ARBA" id="ARBA00022475"/>
    </source>
</evidence>
<name>A0ABT4VL83_9HYPH</name>
<dbReference type="InterPro" id="IPR053958">
    <property type="entry name" value="HMGCR/SNAP/NPC1-like_SSD"/>
</dbReference>
<feature type="transmembrane region" description="Helical" evidence="6">
    <location>
        <begin position="583"/>
        <end position="605"/>
    </location>
</feature>
<comment type="caution">
    <text evidence="8">The sequence shown here is derived from an EMBL/GenBank/DDBJ whole genome shotgun (WGS) entry which is preliminary data.</text>
</comment>
<reference evidence="8" key="1">
    <citation type="submission" date="2022-11" db="EMBL/GenBank/DDBJ databases">
        <title>Hoeflea poritis sp. nov., isolated from scleractinian coral Porites lutea.</title>
        <authorList>
            <person name="Zhang G."/>
            <person name="Wei Q."/>
            <person name="Cai L."/>
        </authorList>
    </citation>
    <scope>NUCLEOTIDE SEQUENCE</scope>
    <source>
        <strain evidence="8">E7-10</strain>
    </source>
</reference>
<evidence type="ECO:0000256" key="6">
    <source>
        <dbReference type="SAM" id="Phobius"/>
    </source>
</evidence>
<evidence type="ECO:0000256" key="1">
    <source>
        <dbReference type="ARBA" id="ARBA00004651"/>
    </source>
</evidence>
<feature type="transmembrane region" description="Helical" evidence="6">
    <location>
        <begin position="28"/>
        <end position="50"/>
    </location>
</feature>
<keyword evidence="2" id="KW-1003">Cell membrane</keyword>
<keyword evidence="9" id="KW-1185">Reference proteome</keyword>
<dbReference type="InterPro" id="IPR001036">
    <property type="entry name" value="Acrflvin-R"/>
</dbReference>
<evidence type="ECO:0000256" key="5">
    <source>
        <dbReference type="ARBA" id="ARBA00023136"/>
    </source>
</evidence>
<feature type="transmembrane region" description="Helical" evidence="6">
    <location>
        <begin position="357"/>
        <end position="381"/>
    </location>
</feature>
<dbReference type="RefSeq" id="WP_271089048.1">
    <property type="nucleotide sequence ID" value="NZ_JAPJZH010000004.1"/>
</dbReference>
<accession>A0ABT4VL83</accession>
<dbReference type="InterPro" id="IPR004869">
    <property type="entry name" value="MMPL_dom"/>
</dbReference>
<dbReference type="PROSITE" id="PS50156">
    <property type="entry name" value="SSD"/>
    <property type="match status" value="1"/>
</dbReference>
<dbReference type="Pfam" id="PF12349">
    <property type="entry name" value="Sterol-sensing"/>
    <property type="match status" value="1"/>
</dbReference>
<feature type="transmembrane region" description="Helical" evidence="6">
    <location>
        <begin position="612"/>
        <end position="632"/>
    </location>
</feature>
<evidence type="ECO:0000259" key="7">
    <source>
        <dbReference type="PROSITE" id="PS50156"/>
    </source>
</evidence>